<feature type="domain" description="Calcineurin-like phosphoesterase" evidence="2">
    <location>
        <begin position="82"/>
        <end position="304"/>
    </location>
</feature>
<proteinExistence type="predicted"/>
<evidence type="ECO:0000259" key="2">
    <source>
        <dbReference type="Pfam" id="PF00149"/>
    </source>
</evidence>
<dbReference type="RefSeq" id="WP_344237731.1">
    <property type="nucleotide sequence ID" value="NZ_BAAAHH010000003.1"/>
</dbReference>
<feature type="region of interest" description="Disordered" evidence="1">
    <location>
        <begin position="1"/>
        <end position="23"/>
    </location>
</feature>
<dbReference type="Proteomes" id="UP001500665">
    <property type="component" value="Unassembled WGS sequence"/>
</dbReference>
<dbReference type="PANTHER" id="PTHR34211">
    <property type="entry name" value="CALCINEURIN-LIKE METALLO-PHOSPHOESTERASE SUPERFAMILY PROTEIN"/>
    <property type="match status" value="1"/>
</dbReference>
<keyword evidence="4" id="KW-1185">Reference proteome</keyword>
<evidence type="ECO:0000313" key="3">
    <source>
        <dbReference type="EMBL" id="GAA0942003.1"/>
    </source>
</evidence>
<dbReference type="Pfam" id="PF00149">
    <property type="entry name" value="Metallophos"/>
    <property type="match status" value="1"/>
</dbReference>
<protein>
    <submittedName>
        <fullName evidence="3">Metallophosphoesterase</fullName>
    </submittedName>
</protein>
<dbReference type="PANTHER" id="PTHR34211:SF3">
    <property type="entry name" value="CALCINEURIN-LIKE METALLO-PHOSPHOESTERASE SUPERFAMILY PROTEIN"/>
    <property type="match status" value="1"/>
</dbReference>
<dbReference type="InterPro" id="IPR029052">
    <property type="entry name" value="Metallo-depent_PP-like"/>
</dbReference>
<gene>
    <name evidence="3" type="ORF">GCM10009550_12790</name>
</gene>
<dbReference type="Gene3D" id="3.60.21.10">
    <property type="match status" value="1"/>
</dbReference>
<dbReference type="InterPro" id="IPR004843">
    <property type="entry name" value="Calcineurin-like_PHP"/>
</dbReference>
<reference evidence="3 4" key="1">
    <citation type="journal article" date="2019" name="Int. J. Syst. Evol. Microbiol.">
        <title>The Global Catalogue of Microorganisms (GCM) 10K type strain sequencing project: providing services to taxonomists for standard genome sequencing and annotation.</title>
        <authorList>
            <consortium name="The Broad Institute Genomics Platform"/>
            <consortium name="The Broad Institute Genome Sequencing Center for Infectious Disease"/>
            <person name="Wu L."/>
            <person name="Ma J."/>
        </authorList>
    </citation>
    <scope>NUCLEOTIDE SEQUENCE [LARGE SCALE GENOMIC DNA]</scope>
    <source>
        <strain evidence="3 4">JCM 10696</strain>
    </source>
</reference>
<evidence type="ECO:0000256" key="1">
    <source>
        <dbReference type="SAM" id="MobiDB-lite"/>
    </source>
</evidence>
<dbReference type="EMBL" id="BAAAHH010000003">
    <property type="protein sequence ID" value="GAA0942003.1"/>
    <property type="molecule type" value="Genomic_DNA"/>
</dbReference>
<organism evidence="3 4">
    <name type="scientific">Actinocorallia libanotica</name>
    <dbReference type="NCBI Taxonomy" id="46162"/>
    <lineage>
        <taxon>Bacteria</taxon>
        <taxon>Bacillati</taxon>
        <taxon>Actinomycetota</taxon>
        <taxon>Actinomycetes</taxon>
        <taxon>Streptosporangiales</taxon>
        <taxon>Thermomonosporaceae</taxon>
        <taxon>Actinocorallia</taxon>
    </lineage>
</organism>
<dbReference type="SUPFAM" id="SSF56300">
    <property type="entry name" value="Metallo-dependent phosphatases"/>
    <property type="match status" value="1"/>
</dbReference>
<feature type="compositionally biased region" description="Polar residues" evidence="1">
    <location>
        <begin position="1"/>
        <end position="13"/>
    </location>
</feature>
<name>A0ABN1QGI2_9ACTN</name>
<comment type="caution">
    <text evidence="3">The sequence shown here is derived from an EMBL/GenBank/DDBJ whole genome shotgun (WGS) entry which is preliminary data.</text>
</comment>
<evidence type="ECO:0000313" key="4">
    <source>
        <dbReference type="Proteomes" id="UP001500665"/>
    </source>
</evidence>
<sequence length="494" mass="55214">MKTSPRNSHQSPSGAGWGCREPGTFEALGPQAPLSWLRPSVLWRSRNDVIARWFGDPVDDLRRRWVGTPGDQLLRTEAGDFSFLLLGDTGEGDRSQFAVVPPALKTGADTDFMVIASDVIYPTGSINDYPHKFFHAYQGYQGPIYALPGNHDWYDGLEGFMRVFCDRRGDGSPGGWWKGRLGFLARRLWRRPEPADEGALAEARKLRPAPAQQAVQPGPYWMIDGPSLRIVGIDTGISGGIDREQGEWLRRVSADPRPKLLITGKPLYRNDRHQPCPIEGGGTVDEIVRSSGYVAVIGGDIHNYQRYRVEAEAGRRIEYLVAGGSGAYMHATHIIGRTTVVPEEDFTCYPLRGDSLVFYSRLYGRRLRRLGLKRFFDISYPEAAAAVADRLGLEPTREEGKRVRPTRRAKLIAILMGVPKGGQGSPRRFRLPVGQAYRKIFSEAFDGDDPPFFKSFLRIDVTAAELRIRCLGVSGCREHELSPPVEHELRIALR</sequence>
<accession>A0ABN1QGI2</accession>